<dbReference type="EMBL" id="OJIN01000098">
    <property type="protein sequence ID" value="SPD73413.1"/>
    <property type="molecule type" value="Genomic_DNA"/>
</dbReference>
<sequence>MQHSKVEFEIILHEISARNPTNPMSVARLTKIPENCQKDEIISAPWKELWLVVPLRFH</sequence>
<reference evidence="1" key="1">
    <citation type="submission" date="2018-01" db="EMBL/GenBank/DDBJ databases">
        <authorList>
            <person name="Regsiter A."/>
            <person name="William W."/>
        </authorList>
    </citation>
    <scope>NUCLEOTIDE SEQUENCE</scope>
    <source>
        <strain evidence="1">TRIP AH-1</strain>
    </source>
</reference>
<gene>
    <name evidence="1" type="ORF">PITCH_A1870002</name>
</gene>
<evidence type="ECO:0000313" key="1">
    <source>
        <dbReference type="EMBL" id="SPD73413.1"/>
    </source>
</evidence>
<proteinExistence type="predicted"/>
<organism evidence="1">
    <name type="scientific">uncultured Desulfobacterium sp</name>
    <dbReference type="NCBI Taxonomy" id="201089"/>
    <lineage>
        <taxon>Bacteria</taxon>
        <taxon>Pseudomonadati</taxon>
        <taxon>Thermodesulfobacteriota</taxon>
        <taxon>Desulfobacteria</taxon>
        <taxon>Desulfobacterales</taxon>
        <taxon>Desulfobacteriaceae</taxon>
        <taxon>Desulfobacterium</taxon>
        <taxon>environmental samples</taxon>
    </lineage>
</organism>
<accession>A0A445MVE7</accession>
<dbReference type="AlphaFoldDB" id="A0A445MVE7"/>
<name>A0A445MVE7_9BACT</name>
<protein>
    <submittedName>
        <fullName evidence="1">Uncharacterized protein</fullName>
    </submittedName>
</protein>